<gene>
    <name evidence="1" type="primary">CSON014452</name>
</gene>
<name>A0A336MG83_CULSO</name>
<sequence length="152" mass="17691">MLSHNSRLQSIHNYVADDDQILHPPKNNIQNLFHDQHLMLRTQTFLQSSRPSCNPTINLQQSISSKIHTQLNVPLKRVVIGHKLRYSSNGLDSSVKKKCIHDSLYDKNLREKVETWKLNAVTLTLQTLKNENYVDEKLWYIYRLASVKVISV</sequence>
<dbReference type="AlphaFoldDB" id="A0A336MG83"/>
<dbReference type="VEuPathDB" id="VectorBase:CSON014452"/>
<evidence type="ECO:0000313" key="1">
    <source>
        <dbReference type="EMBL" id="SSX27347.1"/>
    </source>
</evidence>
<accession>A0A336MG83</accession>
<organism evidence="1">
    <name type="scientific">Culicoides sonorensis</name>
    <name type="common">Biting midge</name>
    <dbReference type="NCBI Taxonomy" id="179676"/>
    <lineage>
        <taxon>Eukaryota</taxon>
        <taxon>Metazoa</taxon>
        <taxon>Ecdysozoa</taxon>
        <taxon>Arthropoda</taxon>
        <taxon>Hexapoda</taxon>
        <taxon>Insecta</taxon>
        <taxon>Pterygota</taxon>
        <taxon>Neoptera</taxon>
        <taxon>Endopterygota</taxon>
        <taxon>Diptera</taxon>
        <taxon>Nematocera</taxon>
        <taxon>Chironomoidea</taxon>
        <taxon>Ceratopogonidae</taxon>
        <taxon>Ceratopogoninae</taxon>
        <taxon>Culicoides</taxon>
        <taxon>Monoculicoides</taxon>
    </lineage>
</organism>
<dbReference type="EMBL" id="UFQT01000805">
    <property type="protein sequence ID" value="SSX27347.1"/>
    <property type="molecule type" value="Genomic_DNA"/>
</dbReference>
<proteinExistence type="predicted"/>
<protein>
    <submittedName>
        <fullName evidence="1">CSON014452 protein</fullName>
    </submittedName>
</protein>
<reference evidence="1" key="1">
    <citation type="submission" date="2018-07" db="EMBL/GenBank/DDBJ databases">
        <authorList>
            <person name="Quirk P.G."/>
            <person name="Krulwich T.A."/>
        </authorList>
    </citation>
    <scope>NUCLEOTIDE SEQUENCE</scope>
</reference>